<dbReference type="Proteomes" id="UP000297245">
    <property type="component" value="Unassembled WGS sequence"/>
</dbReference>
<name>A0A4S8M2C7_DENBC</name>
<gene>
    <name evidence="1" type="ORF">K435DRAFT_778839</name>
</gene>
<reference evidence="1 2" key="1">
    <citation type="journal article" date="2019" name="Nat. Ecol. Evol.">
        <title>Megaphylogeny resolves global patterns of mushroom evolution.</title>
        <authorList>
            <person name="Varga T."/>
            <person name="Krizsan K."/>
            <person name="Foldi C."/>
            <person name="Dima B."/>
            <person name="Sanchez-Garcia M."/>
            <person name="Sanchez-Ramirez S."/>
            <person name="Szollosi G.J."/>
            <person name="Szarkandi J.G."/>
            <person name="Papp V."/>
            <person name="Albert L."/>
            <person name="Andreopoulos W."/>
            <person name="Angelini C."/>
            <person name="Antonin V."/>
            <person name="Barry K.W."/>
            <person name="Bougher N.L."/>
            <person name="Buchanan P."/>
            <person name="Buyck B."/>
            <person name="Bense V."/>
            <person name="Catcheside P."/>
            <person name="Chovatia M."/>
            <person name="Cooper J."/>
            <person name="Damon W."/>
            <person name="Desjardin D."/>
            <person name="Finy P."/>
            <person name="Geml J."/>
            <person name="Haridas S."/>
            <person name="Hughes K."/>
            <person name="Justo A."/>
            <person name="Karasinski D."/>
            <person name="Kautmanova I."/>
            <person name="Kiss B."/>
            <person name="Kocsube S."/>
            <person name="Kotiranta H."/>
            <person name="LaButti K.M."/>
            <person name="Lechner B.E."/>
            <person name="Liimatainen K."/>
            <person name="Lipzen A."/>
            <person name="Lukacs Z."/>
            <person name="Mihaltcheva S."/>
            <person name="Morgado L.N."/>
            <person name="Niskanen T."/>
            <person name="Noordeloos M.E."/>
            <person name="Ohm R.A."/>
            <person name="Ortiz-Santana B."/>
            <person name="Ovrebo C."/>
            <person name="Racz N."/>
            <person name="Riley R."/>
            <person name="Savchenko A."/>
            <person name="Shiryaev A."/>
            <person name="Soop K."/>
            <person name="Spirin V."/>
            <person name="Szebenyi C."/>
            <person name="Tomsovsky M."/>
            <person name="Tulloss R.E."/>
            <person name="Uehling J."/>
            <person name="Grigoriev I.V."/>
            <person name="Vagvolgyi C."/>
            <person name="Papp T."/>
            <person name="Martin F.M."/>
            <person name="Miettinen O."/>
            <person name="Hibbett D.S."/>
            <person name="Nagy L.G."/>
        </authorList>
    </citation>
    <scope>NUCLEOTIDE SEQUENCE [LARGE SCALE GENOMIC DNA]</scope>
    <source>
        <strain evidence="1 2">CBS 962.96</strain>
    </source>
</reference>
<accession>A0A4S8M2C7</accession>
<dbReference type="EMBL" id="ML179190">
    <property type="protein sequence ID" value="THU95838.1"/>
    <property type="molecule type" value="Genomic_DNA"/>
</dbReference>
<proteinExistence type="predicted"/>
<sequence length="55" mass="6336">MARRQISNILSVQSHKRSGYYNKRLVPQVPKARLTDLNPPAVQFHPRTVFVGHLI</sequence>
<keyword evidence="2" id="KW-1185">Reference proteome</keyword>
<evidence type="ECO:0000313" key="2">
    <source>
        <dbReference type="Proteomes" id="UP000297245"/>
    </source>
</evidence>
<evidence type="ECO:0000313" key="1">
    <source>
        <dbReference type="EMBL" id="THU95838.1"/>
    </source>
</evidence>
<organism evidence="1 2">
    <name type="scientific">Dendrothele bispora (strain CBS 962.96)</name>
    <dbReference type="NCBI Taxonomy" id="1314807"/>
    <lineage>
        <taxon>Eukaryota</taxon>
        <taxon>Fungi</taxon>
        <taxon>Dikarya</taxon>
        <taxon>Basidiomycota</taxon>
        <taxon>Agaricomycotina</taxon>
        <taxon>Agaricomycetes</taxon>
        <taxon>Agaricomycetidae</taxon>
        <taxon>Agaricales</taxon>
        <taxon>Agaricales incertae sedis</taxon>
        <taxon>Dendrothele</taxon>
    </lineage>
</organism>
<dbReference type="AlphaFoldDB" id="A0A4S8M2C7"/>
<protein>
    <submittedName>
        <fullName evidence="1">Uncharacterized protein</fullName>
    </submittedName>
</protein>